<evidence type="ECO:0000256" key="1">
    <source>
        <dbReference type="SAM" id="MobiDB-lite"/>
    </source>
</evidence>
<feature type="compositionally biased region" description="Gly residues" evidence="1">
    <location>
        <begin position="1"/>
        <end position="10"/>
    </location>
</feature>
<feature type="region of interest" description="Disordered" evidence="1">
    <location>
        <begin position="1"/>
        <end position="41"/>
    </location>
</feature>
<organism evidence="2 3">
    <name type="scientific">Lactuca saligna</name>
    <name type="common">Willowleaf lettuce</name>
    <dbReference type="NCBI Taxonomy" id="75948"/>
    <lineage>
        <taxon>Eukaryota</taxon>
        <taxon>Viridiplantae</taxon>
        <taxon>Streptophyta</taxon>
        <taxon>Embryophyta</taxon>
        <taxon>Tracheophyta</taxon>
        <taxon>Spermatophyta</taxon>
        <taxon>Magnoliopsida</taxon>
        <taxon>eudicotyledons</taxon>
        <taxon>Gunneridae</taxon>
        <taxon>Pentapetalae</taxon>
        <taxon>asterids</taxon>
        <taxon>campanulids</taxon>
        <taxon>Asterales</taxon>
        <taxon>Asteraceae</taxon>
        <taxon>Cichorioideae</taxon>
        <taxon>Cichorieae</taxon>
        <taxon>Lactucinae</taxon>
        <taxon>Lactuca</taxon>
    </lineage>
</organism>
<evidence type="ECO:0000313" key="3">
    <source>
        <dbReference type="Proteomes" id="UP001177003"/>
    </source>
</evidence>
<dbReference type="EMBL" id="OX465077">
    <property type="protein sequence ID" value="CAI9268974.1"/>
    <property type="molecule type" value="Genomic_DNA"/>
</dbReference>
<evidence type="ECO:0008006" key="4">
    <source>
        <dbReference type="Google" id="ProtNLM"/>
    </source>
</evidence>
<proteinExistence type="predicted"/>
<gene>
    <name evidence="2" type="ORF">LSALG_LOCUS9370</name>
</gene>
<reference evidence="2" key="1">
    <citation type="submission" date="2023-04" db="EMBL/GenBank/DDBJ databases">
        <authorList>
            <person name="Vijverberg K."/>
            <person name="Xiong W."/>
            <person name="Schranz E."/>
        </authorList>
    </citation>
    <scope>NUCLEOTIDE SEQUENCE</scope>
</reference>
<name>A0AA35VHS4_LACSI</name>
<accession>A0AA35VHS4</accession>
<feature type="region of interest" description="Disordered" evidence="1">
    <location>
        <begin position="64"/>
        <end position="122"/>
    </location>
</feature>
<dbReference type="Proteomes" id="UP001177003">
    <property type="component" value="Chromosome 1"/>
</dbReference>
<evidence type="ECO:0000313" key="2">
    <source>
        <dbReference type="EMBL" id="CAI9268974.1"/>
    </source>
</evidence>
<dbReference type="AlphaFoldDB" id="A0AA35VHS4"/>
<feature type="compositionally biased region" description="Basic and acidic residues" evidence="1">
    <location>
        <begin position="13"/>
        <end position="31"/>
    </location>
</feature>
<feature type="compositionally biased region" description="Gly residues" evidence="1">
    <location>
        <begin position="95"/>
        <end position="106"/>
    </location>
</feature>
<sequence length="306" mass="33792">MVGGKEGGGTQLKRVESLEAELGHLNDRMENQGHQIQQQADSIASIQTKMDQKFEEVLRALGKGRKSTEEELFDEPVVSTMETPKDNSGGPRPTGSGGFGTGGSSDGGARSQGGDHGDGTNWRFRKLDMPLFDGTLHQKWLTLTQTGPVLEYQRAFIERLAPLSNIPDGIIVGQFLNGLNDEIRSEVQILSPMSVENAMTLAIKIEQKLQSQLKRKPQPSPVTQRTNTIRSISGTPLITPIKTTFYSSKGTTLPPIHTTMNQSVRNRVSGEVRRLTDKELQHKKERGLCYRCDENGIRGINAKRRS</sequence>
<protein>
    <recommendedName>
        <fullName evidence="4">Retrotransposon gag domain-containing protein</fullName>
    </recommendedName>
</protein>
<keyword evidence="3" id="KW-1185">Reference proteome</keyword>